<accession>A0A1U7P4Y7</accession>
<comment type="caution">
    <text evidence="1">The sequence shown here is derived from an EMBL/GenBank/DDBJ whole genome shotgun (WGS) entry which is preliminary data.</text>
</comment>
<evidence type="ECO:0000313" key="1">
    <source>
        <dbReference type="EMBL" id="OLV20233.1"/>
    </source>
</evidence>
<dbReference type="RefSeq" id="WP_075830185.1">
    <property type="nucleotide sequence ID" value="NZ_MSTI01000007.1"/>
</dbReference>
<sequence>MSRKPRNKKQIKKPQQQAMFDHHPLEIPYKRGKVPQVVVRSVFREPGAVMGAFAVNWMSVQQLSTMLYGVFYGKEEHFVQARLLLRKTGVNLRPNRTYFEGLALIEKALPNLLSREDLAVALDVELKDVDTMIRYLRGFVMTMCGLSILKNSHGEVSIATIDMWMDWQNHLTRTQNGIQRSKEKQGYKEDNLKPNGLRVAERLPSIQPMMLEIIPPRGRVKNAGD</sequence>
<dbReference type="STRING" id="249408.BOO71_0000727"/>
<name>A0A1U7P4Y7_9DEIO</name>
<evidence type="ECO:0000313" key="2">
    <source>
        <dbReference type="Proteomes" id="UP000186607"/>
    </source>
</evidence>
<dbReference type="AlphaFoldDB" id="A0A1U7P4Y7"/>
<dbReference type="OrthoDB" id="9831158at2"/>
<organism evidence="1 2">
    <name type="scientific">Deinococcus marmoris</name>
    <dbReference type="NCBI Taxonomy" id="249408"/>
    <lineage>
        <taxon>Bacteria</taxon>
        <taxon>Thermotogati</taxon>
        <taxon>Deinococcota</taxon>
        <taxon>Deinococci</taxon>
        <taxon>Deinococcales</taxon>
        <taxon>Deinococcaceae</taxon>
        <taxon>Deinococcus</taxon>
    </lineage>
</organism>
<dbReference type="Proteomes" id="UP000186607">
    <property type="component" value="Unassembled WGS sequence"/>
</dbReference>
<dbReference type="EMBL" id="MSTI01000007">
    <property type="protein sequence ID" value="OLV20233.1"/>
    <property type="molecule type" value="Genomic_DNA"/>
</dbReference>
<reference evidence="1 2" key="1">
    <citation type="submission" date="2017-01" db="EMBL/GenBank/DDBJ databases">
        <title>Genome Analysis of Deinococcus marmoris KOPRI26562.</title>
        <authorList>
            <person name="Kim J.H."/>
            <person name="Oh H.-M."/>
        </authorList>
    </citation>
    <scope>NUCLEOTIDE SEQUENCE [LARGE SCALE GENOMIC DNA]</scope>
    <source>
        <strain evidence="1 2">KOPRI26562</strain>
    </source>
</reference>
<gene>
    <name evidence="1" type="ORF">BOO71_0000727</name>
</gene>
<keyword evidence="2" id="KW-1185">Reference proteome</keyword>
<protein>
    <submittedName>
        <fullName evidence="1">Uncharacterized protein</fullName>
    </submittedName>
</protein>
<proteinExistence type="predicted"/>